<dbReference type="Gramene" id="CDF33222">
    <property type="protein sequence ID" value="CDF33222"/>
    <property type="gene ID" value="CHC_T00001912001"/>
</dbReference>
<evidence type="ECO:0000313" key="1">
    <source>
        <dbReference type="EMBL" id="CDF33222.1"/>
    </source>
</evidence>
<dbReference type="KEGG" id="ccp:CHC_T00001912001"/>
<reference evidence="2" key="1">
    <citation type="journal article" date="2013" name="Proc. Natl. Acad. Sci. U.S.A.">
        <title>Genome structure and metabolic features in the red seaweed Chondrus crispus shed light on evolution of the Archaeplastida.</title>
        <authorList>
            <person name="Collen J."/>
            <person name="Porcel B."/>
            <person name="Carre W."/>
            <person name="Ball S.G."/>
            <person name="Chaparro C."/>
            <person name="Tonon T."/>
            <person name="Barbeyron T."/>
            <person name="Michel G."/>
            <person name="Noel B."/>
            <person name="Valentin K."/>
            <person name="Elias M."/>
            <person name="Artiguenave F."/>
            <person name="Arun A."/>
            <person name="Aury J.M."/>
            <person name="Barbosa-Neto J.F."/>
            <person name="Bothwell J.H."/>
            <person name="Bouget F.Y."/>
            <person name="Brillet L."/>
            <person name="Cabello-Hurtado F."/>
            <person name="Capella-Gutierrez S."/>
            <person name="Charrier B."/>
            <person name="Cladiere L."/>
            <person name="Cock J.M."/>
            <person name="Coelho S.M."/>
            <person name="Colleoni C."/>
            <person name="Czjzek M."/>
            <person name="Da Silva C."/>
            <person name="Delage L."/>
            <person name="Denoeud F."/>
            <person name="Deschamps P."/>
            <person name="Dittami S.M."/>
            <person name="Gabaldon T."/>
            <person name="Gachon C.M."/>
            <person name="Groisillier A."/>
            <person name="Herve C."/>
            <person name="Jabbari K."/>
            <person name="Katinka M."/>
            <person name="Kloareg B."/>
            <person name="Kowalczyk N."/>
            <person name="Labadie K."/>
            <person name="Leblanc C."/>
            <person name="Lopez P.J."/>
            <person name="McLachlan D.H."/>
            <person name="Meslet-Cladiere L."/>
            <person name="Moustafa A."/>
            <person name="Nehr Z."/>
            <person name="Nyvall Collen P."/>
            <person name="Panaud O."/>
            <person name="Partensky F."/>
            <person name="Poulain J."/>
            <person name="Rensing S.A."/>
            <person name="Rousvoal S."/>
            <person name="Samson G."/>
            <person name="Symeonidi A."/>
            <person name="Weissenbach J."/>
            <person name="Zambounis A."/>
            <person name="Wincker P."/>
            <person name="Boyen C."/>
        </authorList>
    </citation>
    <scope>NUCLEOTIDE SEQUENCE [LARGE SCALE GENOMIC DNA]</scope>
    <source>
        <strain evidence="2">cv. Stackhouse</strain>
    </source>
</reference>
<dbReference type="GeneID" id="17320737"/>
<gene>
    <name evidence="1" type="ORF">CHC_T00001912001</name>
</gene>
<keyword evidence="2" id="KW-1185">Reference proteome</keyword>
<sequence>MIGDTHILFPATLRMSLATPRLVPIGCTPLMLYAFSELDTVIGCVSTTAATSTTNRANVIPTTTREARVCCREVI</sequence>
<evidence type="ECO:0000313" key="2">
    <source>
        <dbReference type="Proteomes" id="UP000012073"/>
    </source>
</evidence>
<dbReference type="RefSeq" id="XP_005713025.1">
    <property type="nucleotide sequence ID" value="XM_005712968.1"/>
</dbReference>
<accession>R7Q3W1</accession>
<dbReference type="AlphaFoldDB" id="R7Q3W1"/>
<organism evidence="1 2">
    <name type="scientific">Chondrus crispus</name>
    <name type="common">Carrageen Irish moss</name>
    <name type="synonym">Polymorpha crispa</name>
    <dbReference type="NCBI Taxonomy" id="2769"/>
    <lineage>
        <taxon>Eukaryota</taxon>
        <taxon>Rhodophyta</taxon>
        <taxon>Florideophyceae</taxon>
        <taxon>Rhodymeniophycidae</taxon>
        <taxon>Gigartinales</taxon>
        <taxon>Gigartinaceae</taxon>
        <taxon>Chondrus</taxon>
    </lineage>
</organism>
<protein>
    <submittedName>
        <fullName evidence="1">Uncharacterized protein</fullName>
    </submittedName>
</protein>
<proteinExistence type="predicted"/>
<dbReference type="Proteomes" id="UP000012073">
    <property type="component" value="Unassembled WGS sequence"/>
</dbReference>
<dbReference type="EMBL" id="HG001637">
    <property type="protein sequence ID" value="CDF33222.1"/>
    <property type="molecule type" value="Genomic_DNA"/>
</dbReference>
<name>R7Q3W1_CHOCR</name>